<dbReference type="EC" id="6.4.1.4" evidence="2"/>
<dbReference type="RefSeq" id="XP_040725267.1">
    <property type="nucleotide sequence ID" value="XM_040871262.1"/>
</dbReference>
<dbReference type="InterPro" id="IPR011762">
    <property type="entry name" value="COA_CT_N"/>
</dbReference>
<dbReference type="Gene3D" id="3.90.226.10">
    <property type="entry name" value="2-enoyl-CoA Hydratase, Chain A, domain 1"/>
    <property type="match status" value="2"/>
</dbReference>
<dbReference type="OrthoDB" id="439921at2759"/>
<comment type="catalytic activity">
    <reaction evidence="5">
        <text>3-methylbut-2-enoyl-CoA + hydrogencarbonate + ATP = 3-methyl-(2E)-glutaconyl-CoA + ADP + phosphate + H(+)</text>
        <dbReference type="Rhea" id="RHEA:13589"/>
        <dbReference type="ChEBI" id="CHEBI:15378"/>
        <dbReference type="ChEBI" id="CHEBI:17544"/>
        <dbReference type="ChEBI" id="CHEBI:30616"/>
        <dbReference type="ChEBI" id="CHEBI:43474"/>
        <dbReference type="ChEBI" id="CHEBI:57344"/>
        <dbReference type="ChEBI" id="CHEBI:57346"/>
        <dbReference type="ChEBI" id="CHEBI:456216"/>
        <dbReference type="EC" id="6.4.1.4"/>
    </reaction>
</comment>
<name>A0A1Y2FDZ8_PROLT</name>
<evidence type="ECO:0000313" key="9">
    <source>
        <dbReference type="Proteomes" id="UP000193685"/>
    </source>
</evidence>
<sequence length="543" mass="58655">MSADQLTVCPSTVIKTSEEYQNNLAAWEGLLEELRVNTEATRQQGSESYKDRHIGRGMLLARDRINLLLDEEAQFLELLPFKGFQEDAGQDTTCANLVTGIGTVAGIQCMIVAHLPTINGGAWSKSMIAKQFRIMEIATENSLPVIALVQSAGVFLPNQFEIFHPGGKIFRDLVTHSLAGNSSCSIVFGSGTAGGAYQPGLSSHTIFVDKQAQVFLGGPPLVEMATGEKITAEALGGAEMHSKVSGLSDQLADDEFDGIAKAREWCLMLQTTKINMPLKPVAPYLPPRHDPEELLGLVSTNLKVPFDIVQVFARIVDDSRMTLFKPLYGVNLPCAFAELQGHKVGIIGNNNGVIHLAESLKGTQFIHLCNQRSIPIIFMHNVTGFMVGSKSESSGLIKAGSRFVAAIVASRVPHISVVCGASYGAGNYAMCGRSYNPRFLLSWPNSRCSVMGSSQLAGVLSSIARSSAASRGNKIDESEVLKREEVFRQGVERDSNVYRTSASGLDDGIIDPRDTREVLGLCLDVCKRPGVKGWEGMMGASRM</sequence>
<evidence type="ECO:0000313" key="8">
    <source>
        <dbReference type="EMBL" id="ORY82133.1"/>
    </source>
</evidence>
<dbReference type="FunFam" id="3.90.226.10:FF:000021">
    <property type="entry name" value="Acetyl-CoA carboxylase carboxyltransferase subunit"/>
    <property type="match status" value="1"/>
</dbReference>
<evidence type="ECO:0000256" key="1">
    <source>
        <dbReference type="ARBA" id="ARBA00025711"/>
    </source>
</evidence>
<dbReference type="InterPro" id="IPR029045">
    <property type="entry name" value="ClpP/crotonase-like_dom_sf"/>
</dbReference>
<dbReference type="Proteomes" id="UP000193685">
    <property type="component" value="Unassembled WGS sequence"/>
</dbReference>
<dbReference type="SUPFAM" id="SSF52096">
    <property type="entry name" value="ClpP/crotonase"/>
    <property type="match status" value="2"/>
</dbReference>
<dbReference type="PANTHER" id="PTHR22855:SF46">
    <property type="entry name" value="METHYLCROTONOYL-COA CARBOXYLASE"/>
    <property type="match status" value="1"/>
</dbReference>
<dbReference type="PROSITE" id="PS50989">
    <property type="entry name" value="COA_CT_CTER"/>
    <property type="match status" value="1"/>
</dbReference>
<proteinExistence type="predicted"/>
<comment type="caution">
    <text evidence="8">The sequence shown here is derived from an EMBL/GenBank/DDBJ whole genome shotgun (WGS) entry which is preliminary data.</text>
</comment>
<evidence type="ECO:0000259" key="7">
    <source>
        <dbReference type="PROSITE" id="PS50989"/>
    </source>
</evidence>
<dbReference type="InterPro" id="IPR034733">
    <property type="entry name" value="AcCoA_carboxyl_beta"/>
</dbReference>
<evidence type="ECO:0000256" key="5">
    <source>
        <dbReference type="ARBA" id="ARBA00052347"/>
    </source>
</evidence>
<feature type="domain" description="CoA carboxyltransferase N-terminal" evidence="6">
    <location>
        <begin position="27"/>
        <end position="281"/>
    </location>
</feature>
<dbReference type="InterPro" id="IPR045190">
    <property type="entry name" value="MCCB/AccD1-like"/>
</dbReference>
<dbReference type="EMBL" id="MCFI01000010">
    <property type="protein sequence ID" value="ORY82133.1"/>
    <property type="molecule type" value="Genomic_DNA"/>
</dbReference>
<gene>
    <name evidence="8" type="ORF">BCR37DRAFT_393169</name>
</gene>
<keyword evidence="9" id="KW-1185">Reference proteome</keyword>
<dbReference type="Pfam" id="PF01039">
    <property type="entry name" value="Carboxyl_trans"/>
    <property type="match status" value="1"/>
</dbReference>
<dbReference type="OMA" id="QGGIIKH"/>
<feature type="domain" description="CoA carboxyltransferase C-terminal" evidence="7">
    <location>
        <begin position="293"/>
        <end position="543"/>
    </location>
</feature>
<dbReference type="GO" id="GO:0016740">
    <property type="term" value="F:transferase activity"/>
    <property type="evidence" value="ECO:0007669"/>
    <property type="project" value="UniProtKB-KW"/>
</dbReference>
<evidence type="ECO:0000256" key="3">
    <source>
        <dbReference type="ARBA" id="ARBA00031237"/>
    </source>
</evidence>
<organism evidence="8 9">
    <name type="scientific">Protomyces lactucae-debilis</name>
    <dbReference type="NCBI Taxonomy" id="2754530"/>
    <lineage>
        <taxon>Eukaryota</taxon>
        <taxon>Fungi</taxon>
        <taxon>Dikarya</taxon>
        <taxon>Ascomycota</taxon>
        <taxon>Taphrinomycotina</taxon>
        <taxon>Taphrinomycetes</taxon>
        <taxon>Taphrinales</taxon>
        <taxon>Protomycetaceae</taxon>
        <taxon>Protomyces</taxon>
    </lineage>
</organism>
<protein>
    <recommendedName>
        <fullName evidence="2">methylcrotonoyl-CoA carboxylase</fullName>
        <ecNumber evidence="2">6.4.1.4</ecNumber>
    </recommendedName>
    <alternativeName>
        <fullName evidence="4">3-methylcrotonyl-CoA carboxylase 2</fullName>
    </alternativeName>
    <alternativeName>
        <fullName evidence="3">3-methylcrotonyl-CoA:carbon dioxide ligase subunit beta</fullName>
    </alternativeName>
</protein>
<dbReference type="InterPro" id="IPR011763">
    <property type="entry name" value="COA_CT_C"/>
</dbReference>
<keyword evidence="8" id="KW-0808">Transferase</keyword>
<accession>A0A1Y2FDZ8</accession>
<dbReference type="UniPathway" id="UPA00363">
    <property type="reaction ID" value="UER00861"/>
</dbReference>
<dbReference type="GeneID" id="63787861"/>
<dbReference type="PANTHER" id="PTHR22855">
    <property type="entry name" value="ACETYL, PROPIONYL, PYRUVATE, AND GLUTACONYL CARBOXYLASE-RELATED"/>
    <property type="match status" value="1"/>
</dbReference>
<dbReference type="PROSITE" id="PS50980">
    <property type="entry name" value="COA_CT_NTER"/>
    <property type="match status" value="1"/>
</dbReference>
<dbReference type="GO" id="GO:0006552">
    <property type="term" value="P:L-leucine catabolic process"/>
    <property type="evidence" value="ECO:0007669"/>
    <property type="project" value="UniProtKB-UniPathway"/>
</dbReference>
<reference evidence="8 9" key="1">
    <citation type="submission" date="2016-07" db="EMBL/GenBank/DDBJ databases">
        <title>Pervasive Adenine N6-methylation of Active Genes in Fungi.</title>
        <authorList>
            <consortium name="DOE Joint Genome Institute"/>
            <person name="Mondo S.J."/>
            <person name="Dannebaum R.O."/>
            <person name="Kuo R.C."/>
            <person name="Labutti K."/>
            <person name="Haridas S."/>
            <person name="Kuo A."/>
            <person name="Salamov A."/>
            <person name="Ahrendt S.R."/>
            <person name="Lipzen A."/>
            <person name="Sullivan W."/>
            <person name="Andreopoulos W.B."/>
            <person name="Clum A."/>
            <person name="Lindquist E."/>
            <person name="Daum C."/>
            <person name="Ramamoorthy G.K."/>
            <person name="Gryganskyi A."/>
            <person name="Culley D."/>
            <person name="Magnuson J.K."/>
            <person name="James T.Y."/>
            <person name="O'Malley M.A."/>
            <person name="Stajich J.E."/>
            <person name="Spatafora J.W."/>
            <person name="Visel A."/>
            <person name="Grigoriev I.V."/>
        </authorList>
    </citation>
    <scope>NUCLEOTIDE SEQUENCE [LARGE SCALE GENOMIC DNA]</scope>
    <source>
        <strain evidence="8 9">12-1054</strain>
    </source>
</reference>
<dbReference type="GO" id="GO:0004485">
    <property type="term" value="F:methylcrotonoyl-CoA carboxylase activity"/>
    <property type="evidence" value="ECO:0007669"/>
    <property type="project" value="UniProtKB-EC"/>
</dbReference>
<evidence type="ECO:0000259" key="6">
    <source>
        <dbReference type="PROSITE" id="PS50980"/>
    </source>
</evidence>
<dbReference type="STRING" id="56484.A0A1Y2FDZ8"/>
<comment type="pathway">
    <text evidence="1">Amino-acid degradation; L-leucine degradation; (S)-3-hydroxy-3-methylglutaryl-CoA from 3-isovaleryl-CoA: step 2/3.</text>
</comment>
<evidence type="ECO:0000256" key="2">
    <source>
        <dbReference type="ARBA" id="ARBA00026116"/>
    </source>
</evidence>
<dbReference type="AlphaFoldDB" id="A0A1Y2FDZ8"/>
<evidence type="ECO:0000256" key="4">
    <source>
        <dbReference type="ARBA" id="ARBA00031404"/>
    </source>
</evidence>